<dbReference type="AlphaFoldDB" id="Q2J5C2"/>
<dbReference type="CDD" id="cd03443">
    <property type="entry name" value="PaaI_thioesterase"/>
    <property type="match status" value="1"/>
</dbReference>
<organism evidence="2 3">
    <name type="scientific">Frankia casuarinae (strain DSM 45818 / CECT 9043 / HFP020203 / CcI3)</name>
    <dbReference type="NCBI Taxonomy" id="106370"/>
    <lineage>
        <taxon>Bacteria</taxon>
        <taxon>Bacillati</taxon>
        <taxon>Actinomycetota</taxon>
        <taxon>Actinomycetes</taxon>
        <taxon>Frankiales</taxon>
        <taxon>Frankiaceae</taxon>
        <taxon>Frankia</taxon>
    </lineage>
</organism>
<dbReference type="eggNOG" id="COG2050">
    <property type="taxonomic scope" value="Bacteria"/>
</dbReference>
<keyword evidence="3" id="KW-1185">Reference proteome</keyword>
<name>Q2J5C2_FRACC</name>
<dbReference type="InterPro" id="IPR029069">
    <property type="entry name" value="HotDog_dom_sf"/>
</dbReference>
<proteinExistence type="predicted"/>
<dbReference type="Proteomes" id="UP000001937">
    <property type="component" value="Chromosome"/>
</dbReference>
<dbReference type="Gene3D" id="3.10.129.10">
    <property type="entry name" value="Hotdog Thioesterase"/>
    <property type="match status" value="1"/>
</dbReference>
<gene>
    <name evidence="2" type="ordered locus">Francci3_4172</name>
</gene>
<evidence type="ECO:0000256" key="1">
    <source>
        <dbReference type="SAM" id="MobiDB-lite"/>
    </source>
</evidence>
<dbReference type="SUPFAM" id="SSF54637">
    <property type="entry name" value="Thioesterase/thiol ester dehydrase-isomerase"/>
    <property type="match status" value="1"/>
</dbReference>
<dbReference type="RefSeq" id="WP_011438534.1">
    <property type="nucleotide sequence ID" value="NC_007777.1"/>
</dbReference>
<evidence type="ECO:0000313" key="3">
    <source>
        <dbReference type="Proteomes" id="UP000001937"/>
    </source>
</evidence>
<protein>
    <recommendedName>
        <fullName evidence="4">Thioesterase superfamily</fullName>
    </recommendedName>
</protein>
<dbReference type="STRING" id="106370.Francci3_4172"/>
<dbReference type="HOGENOM" id="CLU_089876_6_0_11"/>
<sequence length="226" mass="23838">MTNSLPEEPMHIHPTAPSQSSADEEYLPVPWAVLESYRCFGCSPHNANGLRLRFAFRPDGIATRFRLDRTHESYPGVVHGGLIGVICDETMGNLIVLRTGLTSFTTGMRLRYVTAMRVNTDYQCVARLQAGTAEPVSNPTGGPTGGPTGAGGLVRAEAEILDAAGSLVAAASATYRPTSMNIARQRLDLRPDEFDRVAEAITAAQAAQAANAVQAANAAQAVGGQG</sequence>
<evidence type="ECO:0000313" key="2">
    <source>
        <dbReference type="EMBL" id="ABD13520.1"/>
    </source>
</evidence>
<dbReference type="KEGG" id="fra:Francci3_4172"/>
<evidence type="ECO:0008006" key="4">
    <source>
        <dbReference type="Google" id="ProtNLM"/>
    </source>
</evidence>
<dbReference type="EMBL" id="CP000249">
    <property type="protein sequence ID" value="ABD13520.1"/>
    <property type="molecule type" value="Genomic_DNA"/>
</dbReference>
<feature type="region of interest" description="Disordered" evidence="1">
    <location>
        <begin position="1"/>
        <end position="22"/>
    </location>
</feature>
<reference evidence="2 3" key="1">
    <citation type="journal article" date="2007" name="Genome Res.">
        <title>Genome characteristics of facultatively symbiotic Frankia sp. strains reflect host range and host plant biogeography.</title>
        <authorList>
            <person name="Normand P."/>
            <person name="Lapierre P."/>
            <person name="Tisa L.S."/>
            <person name="Gogarten J.P."/>
            <person name="Alloisio N."/>
            <person name="Bagnarol E."/>
            <person name="Bassi C.A."/>
            <person name="Berry A.M."/>
            <person name="Bickhart D.M."/>
            <person name="Choisne N."/>
            <person name="Couloux A."/>
            <person name="Cournoyer B."/>
            <person name="Cruveiller S."/>
            <person name="Daubin V."/>
            <person name="Demange N."/>
            <person name="Francino M.P."/>
            <person name="Goltsman E."/>
            <person name="Huang Y."/>
            <person name="Kopp O.R."/>
            <person name="Labarre L."/>
            <person name="Lapidus A."/>
            <person name="Lavire C."/>
            <person name="Marechal J."/>
            <person name="Martinez M."/>
            <person name="Mastronunzio J.E."/>
            <person name="Mullin B.C."/>
            <person name="Niemann J."/>
            <person name="Pujic P."/>
            <person name="Rawnsley T."/>
            <person name="Rouy Z."/>
            <person name="Schenowitz C."/>
            <person name="Sellstedt A."/>
            <person name="Tavares F."/>
            <person name="Tomkins J.P."/>
            <person name="Vallenet D."/>
            <person name="Valverde C."/>
            <person name="Wall L.G."/>
            <person name="Wang Y."/>
            <person name="Medigue C."/>
            <person name="Benson D.R."/>
        </authorList>
    </citation>
    <scope>NUCLEOTIDE SEQUENCE [LARGE SCALE GENOMIC DNA]</scope>
    <source>
        <strain evidence="3">DSM 45818 / CECT 9043 / CcI3</strain>
    </source>
</reference>
<accession>Q2J5C2</accession>